<feature type="domain" description="Granulins" evidence="6">
    <location>
        <begin position="695"/>
        <end position="708"/>
    </location>
</feature>
<dbReference type="AlphaFoldDB" id="A0A9D3LUL5"/>
<feature type="chain" id="PRO_5039204065" description="Granulins domain-containing protein" evidence="5">
    <location>
        <begin position="24"/>
        <end position="855"/>
    </location>
</feature>
<dbReference type="SMART" id="SM00277">
    <property type="entry name" value="GRAN"/>
    <property type="match status" value="11"/>
</dbReference>
<reference evidence="7" key="1">
    <citation type="submission" date="2021-01" db="EMBL/GenBank/DDBJ databases">
        <title>A chromosome-scale assembly of European eel, Anguilla anguilla.</title>
        <authorList>
            <person name="Henkel C."/>
            <person name="Jong-Raadsen S.A."/>
            <person name="Dufour S."/>
            <person name="Weltzien F.-A."/>
            <person name="Palstra A.P."/>
            <person name="Pelster B."/>
            <person name="Spaink H.P."/>
            <person name="Van Den Thillart G.E."/>
            <person name="Jansen H."/>
            <person name="Zahm M."/>
            <person name="Klopp C."/>
            <person name="Cedric C."/>
            <person name="Louis A."/>
            <person name="Berthelot C."/>
            <person name="Parey E."/>
            <person name="Roest Crollius H."/>
            <person name="Montfort J."/>
            <person name="Robinson-Rechavi M."/>
            <person name="Bucao C."/>
            <person name="Bouchez O."/>
            <person name="Gislard M."/>
            <person name="Lluch J."/>
            <person name="Milhes M."/>
            <person name="Lampietro C."/>
            <person name="Lopez Roques C."/>
            <person name="Donnadieu C."/>
            <person name="Braasch I."/>
            <person name="Desvignes T."/>
            <person name="Postlethwait J."/>
            <person name="Bobe J."/>
            <person name="Guiguen Y."/>
            <person name="Dirks R."/>
        </authorList>
    </citation>
    <scope>NUCLEOTIDE SEQUENCE</scope>
    <source>
        <strain evidence="7">Tag_6206</strain>
        <tissue evidence="7">Liver</tissue>
    </source>
</reference>
<evidence type="ECO:0000259" key="6">
    <source>
        <dbReference type="PROSITE" id="PS00799"/>
    </source>
</evidence>
<keyword evidence="3" id="KW-0964">Secreted</keyword>
<gene>
    <name evidence="7" type="ORF">ANANG_G00296570</name>
</gene>
<feature type="domain" description="Granulins" evidence="6">
    <location>
        <begin position="142"/>
        <end position="155"/>
    </location>
</feature>
<dbReference type="PANTHER" id="PTHR12274:SF3">
    <property type="entry name" value="PROGRANULIN"/>
    <property type="match status" value="1"/>
</dbReference>
<evidence type="ECO:0000256" key="5">
    <source>
        <dbReference type="SAM" id="SignalP"/>
    </source>
</evidence>
<feature type="signal peptide" evidence="5">
    <location>
        <begin position="1"/>
        <end position="23"/>
    </location>
</feature>
<proteinExistence type="inferred from homology"/>
<dbReference type="Proteomes" id="UP001044222">
    <property type="component" value="Chromosome 17"/>
</dbReference>
<feature type="domain" description="Granulins" evidence="6">
    <location>
        <begin position="300"/>
        <end position="313"/>
    </location>
</feature>
<feature type="domain" description="Granulins" evidence="6">
    <location>
        <begin position="379"/>
        <end position="392"/>
    </location>
</feature>
<feature type="domain" description="Granulins" evidence="6">
    <location>
        <begin position="67"/>
        <end position="80"/>
    </location>
</feature>
<dbReference type="GO" id="GO:0005576">
    <property type="term" value="C:extracellular region"/>
    <property type="evidence" value="ECO:0007669"/>
    <property type="project" value="UniProtKB-SubCell"/>
</dbReference>
<comment type="subcellular location">
    <subcellularLocation>
        <location evidence="1">Secreted</location>
    </subcellularLocation>
</comment>
<feature type="domain" description="Granulins" evidence="6">
    <location>
        <begin position="616"/>
        <end position="629"/>
    </location>
</feature>
<feature type="domain" description="Granulins" evidence="6">
    <location>
        <begin position="458"/>
        <end position="471"/>
    </location>
</feature>
<dbReference type="EMBL" id="JAFIRN010000017">
    <property type="protein sequence ID" value="KAG5832943.1"/>
    <property type="molecule type" value="Genomic_DNA"/>
</dbReference>
<evidence type="ECO:0000256" key="4">
    <source>
        <dbReference type="ARBA" id="ARBA00023157"/>
    </source>
</evidence>
<evidence type="ECO:0000256" key="2">
    <source>
        <dbReference type="ARBA" id="ARBA00010093"/>
    </source>
</evidence>
<dbReference type="PROSITE" id="PS00799">
    <property type="entry name" value="GRANULINS"/>
    <property type="match status" value="10"/>
</dbReference>
<evidence type="ECO:0000256" key="3">
    <source>
        <dbReference type="ARBA" id="ARBA00022525"/>
    </source>
</evidence>
<dbReference type="SUPFAM" id="SSF57277">
    <property type="entry name" value="Granulin repeat"/>
    <property type="match status" value="10"/>
</dbReference>
<organism evidence="7 8">
    <name type="scientific">Anguilla anguilla</name>
    <name type="common">European freshwater eel</name>
    <name type="synonym">Muraena anguilla</name>
    <dbReference type="NCBI Taxonomy" id="7936"/>
    <lineage>
        <taxon>Eukaryota</taxon>
        <taxon>Metazoa</taxon>
        <taxon>Chordata</taxon>
        <taxon>Craniata</taxon>
        <taxon>Vertebrata</taxon>
        <taxon>Euteleostomi</taxon>
        <taxon>Actinopterygii</taxon>
        <taxon>Neopterygii</taxon>
        <taxon>Teleostei</taxon>
        <taxon>Anguilliformes</taxon>
        <taxon>Anguillidae</taxon>
        <taxon>Anguilla</taxon>
    </lineage>
</organism>
<keyword evidence="4" id="KW-1015">Disulfide bond</keyword>
<dbReference type="FunFam" id="2.10.25.160:FF:000001">
    <property type="entry name" value="Granulin precursor"/>
    <property type="match status" value="6"/>
</dbReference>
<dbReference type="InterPro" id="IPR037277">
    <property type="entry name" value="Granulin_sf"/>
</dbReference>
<sequence length="855" mass="91066">MGVEPQLIYLCVIFLSYLQLSKLSGDLRGEGDLHHLSRRKGVPDQNTCCQLRSGSYGCCPYPDAVCCSDQLHCCPSGTTCDLEHNTCQSADSRTPLAKTIPTSSDVGNVPCDSSHSCPDGTTCCKTAGGDWACCPLPEAVCCDDHTHCCPKDTTCDTAAGTCNDGMRSVPWLEKVPSLTHRPNKEGNVSCDSTHACPDGTTCCKTAGGDWACCPLPEAVCCDDHTHCCPKDTTCDTAAGTCNGGMRSVPWLEKVPSLTHRPNKEGNVPCDSTHACPDGTTCCKTAGGDWACCPLPEAVCCDDHTHCCPKDTTCDTAAGRCNDGMRSVPWLEKVPSLTHRPNKEGNVPCDSTHSCPDGTTCCKTAGGDWACCPLPEAVCCDDHTHCCPKDTTCDTAAGTCNDGMRSVPWLEKVPSLTHRPNKEGNVPCNSTHACPDGTTCCKTAGGDWACCPLPEAVCCDDHTHCCPKDTTCDTAAGTCNDGMRSVPWLEKVPSLTHRPNKEGNVPCDSTHACPDGTTCCKTAGGDWACCPLPEAVCCDDHTHCCPKDTTCDTAAGRCNDGMRSVPWLEKVPSLTHRPNKEGNVPCDSTHSCPDGTTCCKTAGGDWACCPLPEAVCCDDHTHCCPKDTTCDTAAGRCNDGMRSVPWLEKVPSLTHRPNKEGNVPCNSTHACPDGTTCCKTAGGDWACCPLPEAVCCDDHIHCCPKDTTCDTAAGRCNGGMRSVPWLEKAVCCDDHIHCCPKGTTCNLAASTCDDGMRSVPWLEKVPALSRMHRGAKMRAPQLQKVPCDATVRCPDSNTCCFMKSLRRWGCCPLPNAVCCGDGTYCCPSGYTCDPTARSCSKSGEPRWDSRLFRRRL</sequence>
<feature type="domain" description="Granulins" evidence="6">
    <location>
        <begin position="731"/>
        <end position="744"/>
    </location>
</feature>
<accession>A0A9D3LUL5</accession>
<comment type="similarity">
    <text evidence="2">Belongs to the granulin family.</text>
</comment>
<feature type="domain" description="Granulins" evidence="6">
    <location>
        <begin position="537"/>
        <end position="550"/>
    </location>
</feature>
<feature type="domain" description="Granulins" evidence="6">
    <location>
        <begin position="221"/>
        <end position="234"/>
    </location>
</feature>
<keyword evidence="5" id="KW-0732">Signal</keyword>
<name>A0A9D3LUL5_ANGAN</name>
<evidence type="ECO:0000256" key="1">
    <source>
        <dbReference type="ARBA" id="ARBA00004613"/>
    </source>
</evidence>
<keyword evidence="8" id="KW-1185">Reference proteome</keyword>
<dbReference type="Gene3D" id="2.10.25.160">
    <property type="entry name" value="Granulin"/>
    <property type="match status" value="11"/>
</dbReference>
<dbReference type="PANTHER" id="PTHR12274">
    <property type="entry name" value="GRANULIN"/>
    <property type="match status" value="1"/>
</dbReference>
<protein>
    <recommendedName>
        <fullName evidence="6">Granulins domain-containing protein</fullName>
    </recommendedName>
</protein>
<dbReference type="InterPro" id="IPR000118">
    <property type="entry name" value="Granulin"/>
</dbReference>
<dbReference type="InterPro" id="IPR039036">
    <property type="entry name" value="Granulin_fam"/>
</dbReference>
<evidence type="ECO:0000313" key="8">
    <source>
        <dbReference type="Proteomes" id="UP001044222"/>
    </source>
</evidence>
<comment type="caution">
    <text evidence="7">The sequence shown here is derived from an EMBL/GenBank/DDBJ whole genome shotgun (WGS) entry which is preliminary data.</text>
</comment>
<dbReference type="Pfam" id="PF00396">
    <property type="entry name" value="Granulin"/>
    <property type="match status" value="11"/>
</dbReference>
<evidence type="ECO:0000313" key="7">
    <source>
        <dbReference type="EMBL" id="KAG5832943.1"/>
    </source>
</evidence>